<gene>
    <name evidence="1" type="ORF">CRHIZ90672A_00001729</name>
</gene>
<dbReference type="OrthoDB" id="5148593at2759"/>
<keyword evidence="2" id="KW-1185">Reference proteome</keyword>
<reference evidence="1" key="1">
    <citation type="submission" date="2021-10" db="EMBL/GenBank/DDBJ databases">
        <authorList>
            <person name="Piombo E."/>
        </authorList>
    </citation>
    <scope>NUCLEOTIDE SEQUENCE</scope>
</reference>
<evidence type="ECO:0008006" key="3">
    <source>
        <dbReference type="Google" id="ProtNLM"/>
    </source>
</evidence>
<evidence type="ECO:0000313" key="2">
    <source>
        <dbReference type="Proteomes" id="UP000696573"/>
    </source>
</evidence>
<dbReference type="Gene3D" id="1.10.510.10">
    <property type="entry name" value="Transferase(Phosphotransferase) domain 1"/>
    <property type="match status" value="1"/>
</dbReference>
<protein>
    <recommendedName>
        <fullName evidence="3">Protein kinase domain-containing protein</fullName>
    </recommendedName>
</protein>
<dbReference type="Proteomes" id="UP000696573">
    <property type="component" value="Unassembled WGS sequence"/>
</dbReference>
<dbReference type="AlphaFoldDB" id="A0A9N9YRB1"/>
<evidence type="ECO:0000313" key="1">
    <source>
        <dbReference type="EMBL" id="CAH0027762.1"/>
    </source>
</evidence>
<accession>A0A9N9YRB1</accession>
<organism evidence="1 2">
    <name type="scientific">Clonostachys rhizophaga</name>
    <dbReference type="NCBI Taxonomy" id="160324"/>
    <lineage>
        <taxon>Eukaryota</taxon>
        <taxon>Fungi</taxon>
        <taxon>Dikarya</taxon>
        <taxon>Ascomycota</taxon>
        <taxon>Pezizomycotina</taxon>
        <taxon>Sordariomycetes</taxon>
        <taxon>Hypocreomycetidae</taxon>
        <taxon>Hypocreales</taxon>
        <taxon>Bionectriaceae</taxon>
        <taxon>Clonostachys</taxon>
    </lineage>
</organism>
<sequence>MAPSSVKASQRALDNLKYYAGSCRDSVQDVGNRYAITANVDDTVREKIASSTLKIMNQFSFIDDTTILPTWTHYNRLVRLVTKLHTTLRRYEDSEPDEETMGDLLDMLEDWSYKFDRYWFLFAIYGDDPTPLIQCLPGHTPNDRPTTLTGPLYGHHVVLNSTIQHLNIQHRGRNVIVDGHGLIVNHEDPSLSNNFHEGNSLSNRLRNAAALSSSLMNAVAVLPVHRQTPTPLVFETEVEVDNLDTLRTALWNHDLVVPDENAKFAFGIAEAVHGLHVCNVQHGSIMPECVLVATTTKALLHGFLCDPSGDWGWRTSDGTPYTCSRYYNLARRGQRTMKDDIRNLGICLLELGSTHSFLAKQDEFPGPGELWTVDSTRSPLLRPSKLTPKELLGHADDMLDDLGHRFSAAVRACLTVSDQRLGEQTCDEKVDLSIWFIDNVLLELRKVNVDYEEIPPENR</sequence>
<dbReference type="EMBL" id="CABFNQ020000730">
    <property type="protein sequence ID" value="CAH0027762.1"/>
    <property type="molecule type" value="Genomic_DNA"/>
</dbReference>
<dbReference type="SUPFAM" id="SSF56112">
    <property type="entry name" value="Protein kinase-like (PK-like)"/>
    <property type="match status" value="1"/>
</dbReference>
<comment type="caution">
    <text evidence="1">The sequence shown here is derived from an EMBL/GenBank/DDBJ whole genome shotgun (WGS) entry which is preliminary data.</text>
</comment>
<name>A0A9N9YRB1_9HYPO</name>
<dbReference type="InterPro" id="IPR011009">
    <property type="entry name" value="Kinase-like_dom_sf"/>
</dbReference>
<proteinExistence type="predicted"/>